<feature type="compositionally biased region" description="Polar residues" evidence="1">
    <location>
        <begin position="66"/>
        <end position="75"/>
    </location>
</feature>
<gene>
    <name evidence="2" type="ORF">HOP40_14810</name>
</gene>
<evidence type="ECO:0000313" key="2">
    <source>
        <dbReference type="EMBL" id="QJY46929.1"/>
    </source>
</evidence>
<keyword evidence="3" id="KW-1185">Reference proteome</keyword>
<evidence type="ECO:0000256" key="1">
    <source>
        <dbReference type="SAM" id="MobiDB-lite"/>
    </source>
</evidence>
<feature type="compositionally biased region" description="Basic and acidic residues" evidence="1">
    <location>
        <begin position="13"/>
        <end position="24"/>
    </location>
</feature>
<sequence>MTTQSDTPDEDLDRVVSRRVDHPTSADADDERAYAAADPGSTDDTDTDPGGSGGESERAARDVEGENQSEPTRSE</sequence>
<feature type="compositionally biased region" description="Basic and acidic residues" evidence="1">
    <location>
        <begin position="55"/>
        <end position="64"/>
    </location>
</feature>
<reference evidence="2 3" key="1">
    <citation type="submission" date="2020-05" db="EMBL/GenBank/DDBJ databases">
        <authorList>
            <person name="Mo P."/>
        </authorList>
    </citation>
    <scope>NUCLEOTIDE SEQUENCE [LARGE SCALE GENOMIC DNA]</scope>
    <source>
        <strain evidence="2 3">Gen01</strain>
    </source>
</reference>
<dbReference type="RefSeq" id="WP_172158892.1">
    <property type="nucleotide sequence ID" value="NZ_CP053564.1"/>
</dbReference>
<proteinExistence type="predicted"/>
<evidence type="ECO:0000313" key="3">
    <source>
        <dbReference type="Proteomes" id="UP000505377"/>
    </source>
</evidence>
<dbReference type="EMBL" id="CP053564">
    <property type="protein sequence ID" value="QJY46929.1"/>
    <property type="molecule type" value="Genomic_DNA"/>
</dbReference>
<dbReference type="KEGG" id="pbro:HOP40_14810"/>
<accession>A0A6M6JKH3</accession>
<organism evidence="2 3">
    <name type="scientific">Pseudonocardia broussonetiae</name>
    <dbReference type="NCBI Taxonomy" id="2736640"/>
    <lineage>
        <taxon>Bacteria</taxon>
        <taxon>Bacillati</taxon>
        <taxon>Actinomycetota</taxon>
        <taxon>Actinomycetes</taxon>
        <taxon>Pseudonocardiales</taxon>
        <taxon>Pseudonocardiaceae</taxon>
        <taxon>Pseudonocardia</taxon>
    </lineage>
</organism>
<name>A0A6M6JKH3_9PSEU</name>
<dbReference type="AlphaFoldDB" id="A0A6M6JKH3"/>
<feature type="region of interest" description="Disordered" evidence="1">
    <location>
        <begin position="1"/>
        <end position="75"/>
    </location>
</feature>
<protein>
    <submittedName>
        <fullName evidence="2">Uncharacterized protein</fullName>
    </submittedName>
</protein>
<dbReference type="Proteomes" id="UP000505377">
    <property type="component" value="Chromosome"/>
</dbReference>